<sequence length="291" mass="33205">MEDIKILSENTIKIEEIKEEPEDSIEENSSNSIVKQEPEDHAEQQSWNVAEEGEPCSMKKEVKEEDEEEELKPPVRVNIKEELTEEEWGHKQLRRDRDARTRQATPRYERRSSNIMNNNVIYSSDEEVVECSPCPSPAPQALVKRRKIDPCGEEMESIRRDAVALLVRGDSFDDEVNNGGVDINHAYKKFVNTKDCPVYVYTPPRMDPWKSLLAKAEASNVSVKLNAPPKGLAFLITQARSVVSTKFGNTTICVTTRRNRSIFTTKNDGRRGMYGNRRHPAGEAVPNLYRL</sequence>
<reference evidence="2 3" key="1">
    <citation type="submission" date="2024-03" db="EMBL/GenBank/DDBJ databases">
        <title>The genome assembly and annotation of the cricket Gryllus longicercus Weissman &amp; Gray.</title>
        <authorList>
            <person name="Szrajer S."/>
            <person name="Gray D."/>
            <person name="Ylla G."/>
        </authorList>
    </citation>
    <scope>NUCLEOTIDE SEQUENCE [LARGE SCALE GENOMIC DNA]</scope>
    <source>
        <strain evidence="2">DAG 2021-001</strain>
        <tissue evidence="2">Whole body minus gut</tissue>
    </source>
</reference>
<feature type="compositionally biased region" description="Acidic residues" evidence="1">
    <location>
        <begin position="17"/>
        <end position="26"/>
    </location>
</feature>
<evidence type="ECO:0000313" key="2">
    <source>
        <dbReference type="EMBL" id="KAK7871131.1"/>
    </source>
</evidence>
<accession>A0AAN9VWE6</accession>
<proteinExistence type="predicted"/>
<feature type="region of interest" description="Disordered" evidence="1">
    <location>
        <begin position="87"/>
        <end position="109"/>
    </location>
</feature>
<keyword evidence="3" id="KW-1185">Reference proteome</keyword>
<evidence type="ECO:0000313" key="3">
    <source>
        <dbReference type="Proteomes" id="UP001378592"/>
    </source>
</evidence>
<dbReference type="AlphaFoldDB" id="A0AAN9VWE6"/>
<protein>
    <submittedName>
        <fullName evidence="2">Uncharacterized protein</fullName>
    </submittedName>
</protein>
<gene>
    <name evidence="2" type="ORF">R5R35_013349</name>
</gene>
<organism evidence="2 3">
    <name type="scientific">Gryllus longicercus</name>
    <dbReference type="NCBI Taxonomy" id="2509291"/>
    <lineage>
        <taxon>Eukaryota</taxon>
        <taxon>Metazoa</taxon>
        <taxon>Ecdysozoa</taxon>
        <taxon>Arthropoda</taxon>
        <taxon>Hexapoda</taxon>
        <taxon>Insecta</taxon>
        <taxon>Pterygota</taxon>
        <taxon>Neoptera</taxon>
        <taxon>Polyneoptera</taxon>
        <taxon>Orthoptera</taxon>
        <taxon>Ensifera</taxon>
        <taxon>Gryllidea</taxon>
        <taxon>Grylloidea</taxon>
        <taxon>Gryllidae</taxon>
        <taxon>Gryllinae</taxon>
        <taxon>Gryllus</taxon>
    </lineage>
</organism>
<evidence type="ECO:0000256" key="1">
    <source>
        <dbReference type="SAM" id="MobiDB-lite"/>
    </source>
</evidence>
<name>A0AAN9VWE6_9ORTH</name>
<feature type="region of interest" description="Disordered" evidence="1">
    <location>
        <begin position="15"/>
        <end position="72"/>
    </location>
</feature>
<dbReference type="Proteomes" id="UP001378592">
    <property type="component" value="Unassembled WGS sequence"/>
</dbReference>
<dbReference type="EMBL" id="JAZDUA010000044">
    <property type="protein sequence ID" value="KAK7871131.1"/>
    <property type="molecule type" value="Genomic_DNA"/>
</dbReference>
<comment type="caution">
    <text evidence="2">The sequence shown here is derived from an EMBL/GenBank/DDBJ whole genome shotgun (WGS) entry which is preliminary data.</text>
</comment>